<name>A0ABM8W4N0_GIGMA</name>
<keyword evidence="7" id="KW-1185">Reference proteome</keyword>
<evidence type="ECO:0000256" key="2">
    <source>
        <dbReference type="ARBA" id="ARBA00022692"/>
    </source>
</evidence>
<gene>
    <name evidence="6" type="ORF">GMARGA_LOCUS3289</name>
</gene>
<feature type="transmembrane region" description="Helical" evidence="5">
    <location>
        <begin position="149"/>
        <end position="169"/>
    </location>
</feature>
<protein>
    <submittedName>
        <fullName evidence="6">9931_t:CDS:1</fullName>
    </submittedName>
</protein>
<evidence type="ECO:0000256" key="5">
    <source>
        <dbReference type="SAM" id="Phobius"/>
    </source>
</evidence>
<keyword evidence="4 5" id="KW-0472">Membrane</keyword>
<accession>A0ABM8W4N0</accession>
<feature type="transmembrane region" description="Helical" evidence="5">
    <location>
        <begin position="61"/>
        <end position="79"/>
    </location>
</feature>
<dbReference type="SUPFAM" id="SSF103473">
    <property type="entry name" value="MFS general substrate transporter"/>
    <property type="match status" value="1"/>
</dbReference>
<evidence type="ECO:0000313" key="6">
    <source>
        <dbReference type="EMBL" id="CAG8523813.1"/>
    </source>
</evidence>
<evidence type="ECO:0000256" key="4">
    <source>
        <dbReference type="ARBA" id="ARBA00023136"/>
    </source>
</evidence>
<dbReference type="Gene3D" id="1.20.1250.20">
    <property type="entry name" value="MFS general substrate transporter like domains"/>
    <property type="match status" value="1"/>
</dbReference>
<dbReference type="InterPro" id="IPR005828">
    <property type="entry name" value="MFS_sugar_transport-like"/>
</dbReference>
<feature type="transmembrane region" description="Helical" evidence="5">
    <location>
        <begin position="240"/>
        <end position="260"/>
    </location>
</feature>
<evidence type="ECO:0000313" key="7">
    <source>
        <dbReference type="Proteomes" id="UP000789901"/>
    </source>
</evidence>
<dbReference type="InterPro" id="IPR036259">
    <property type="entry name" value="MFS_trans_sf"/>
</dbReference>
<dbReference type="EMBL" id="CAJVQB010001169">
    <property type="protein sequence ID" value="CAG8523813.1"/>
    <property type="molecule type" value="Genomic_DNA"/>
</dbReference>
<comment type="subcellular location">
    <subcellularLocation>
        <location evidence="1">Membrane</location>
    </subcellularLocation>
</comment>
<dbReference type="Proteomes" id="UP000789901">
    <property type="component" value="Unassembled WGS sequence"/>
</dbReference>
<comment type="caution">
    <text evidence="6">The sequence shown here is derived from an EMBL/GenBank/DDBJ whole genome shotgun (WGS) entry which is preliminary data.</text>
</comment>
<feature type="transmembrane region" description="Helical" evidence="5">
    <location>
        <begin position="85"/>
        <end position="106"/>
    </location>
</feature>
<evidence type="ECO:0000256" key="1">
    <source>
        <dbReference type="ARBA" id="ARBA00004370"/>
    </source>
</evidence>
<reference evidence="6 7" key="1">
    <citation type="submission" date="2021-06" db="EMBL/GenBank/DDBJ databases">
        <authorList>
            <person name="Kallberg Y."/>
            <person name="Tangrot J."/>
            <person name="Rosling A."/>
        </authorList>
    </citation>
    <scope>NUCLEOTIDE SEQUENCE [LARGE SCALE GENOMIC DNA]</scope>
    <source>
        <strain evidence="6 7">120-4 pot B 10/14</strain>
    </source>
</reference>
<keyword evidence="3 5" id="KW-1133">Transmembrane helix</keyword>
<evidence type="ECO:0000256" key="3">
    <source>
        <dbReference type="ARBA" id="ARBA00022989"/>
    </source>
</evidence>
<sequence length="321" mass="35741">MKIPKAGKQKAFNYYKNSVNMTKNVWHKVDDNPHLNVGYLSCGKLILHDFNLKTFVSNTSIIFAQGLMLFWCILLGIGIGDDSLFPQSIVTGNGTISAFIAIYYRFTIPESQCYTMDIERSINKSATNKSTTDIKDPYETLFKASVGNISITMLGTVPVIGLLYSSLIFGSTSNSTYGYTLSQLFSNFGPNITTFVVPGEVFPTRYRSTSHGINAVIGKLGVIISQDIGGALGSNSFMNWLFVIFAIFMFSGLIVTYFCVPKTKTLSLEDLSNEDKPKLEVDNNNQVNNSNQVYNNNQVNNNYQVNNNDQVYNMDHVNNNN</sequence>
<keyword evidence="2 5" id="KW-0812">Transmembrane</keyword>
<organism evidence="6 7">
    <name type="scientific">Gigaspora margarita</name>
    <dbReference type="NCBI Taxonomy" id="4874"/>
    <lineage>
        <taxon>Eukaryota</taxon>
        <taxon>Fungi</taxon>
        <taxon>Fungi incertae sedis</taxon>
        <taxon>Mucoromycota</taxon>
        <taxon>Glomeromycotina</taxon>
        <taxon>Glomeromycetes</taxon>
        <taxon>Diversisporales</taxon>
        <taxon>Gigasporaceae</taxon>
        <taxon>Gigaspora</taxon>
    </lineage>
</organism>
<dbReference type="Pfam" id="PF00083">
    <property type="entry name" value="Sugar_tr"/>
    <property type="match status" value="1"/>
</dbReference>
<proteinExistence type="predicted"/>